<comment type="cofactor">
    <cofactor evidence="1">
        <name>thiamine diphosphate</name>
        <dbReference type="ChEBI" id="CHEBI:58937"/>
    </cofactor>
</comment>
<reference evidence="13 14" key="1">
    <citation type="journal article" date="2010" name="Stand. Genomic Sci.">
        <title>Complete genome sequence of Marinobacter adhaerens type strain (HP15), a diatom-interacting marine microorganism.</title>
        <authorList>
            <person name="Gardes A."/>
            <person name="Kaeppel E."/>
            <person name="Shehzad A."/>
            <person name="Seebah S."/>
            <person name="Teeling H."/>
            <person name="Yarza P."/>
            <person name="Glockner F.O."/>
            <person name="Grossart H.P."/>
            <person name="Ullrich M.S."/>
        </authorList>
    </citation>
    <scope>NUCLEOTIDE SEQUENCE [LARGE SCALE GENOMIC DNA]</scope>
    <source>
        <strain evidence="14">DSM 23420 / HP15</strain>
    </source>
</reference>
<dbReference type="NCBIfam" id="NF008907">
    <property type="entry name" value="PRK12270.1"/>
    <property type="match status" value="1"/>
</dbReference>
<dbReference type="GO" id="GO:0004591">
    <property type="term" value="F:oxoglutarate dehydrogenase (succinyl-transferring) activity"/>
    <property type="evidence" value="ECO:0007669"/>
    <property type="project" value="UniProtKB-EC"/>
</dbReference>
<dbReference type="PIRSF" id="PIRSF000157">
    <property type="entry name" value="Oxoglu_dh_E1"/>
    <property type="match status" value="1"/>
</dbReference>
<dbReference type="GO" id="GO:0045252">
    <property type="term" value="C:oxoglutarate dehydrogenase complex"/>
    <property type="evidence" value="ECO:0007669"/>
    <property type="project" value="TreeGrafter"/>
</dbReference>
<dbReference type="InterPro" id="IPR042179">
    <property type="entry name" value="KGD_C_sf"/>
</dbReference>
<dbReference type="Proteomes" id="UP000007077">
    <property type="component" value="Chromosome"/>
</dbReference>
<evidence type="ECO:0000256" key="11">
    <source>
        <dbReference type="ARBA" id="ARBA00051911"/>
    </source>
</evidence>
<dbReference type="AlphaFoldDB" id="E4PL77"/>
<protein>
    <recommendedName>
        <fullName evidence="6">2-oxoglutarate dehydrogenase E1 component</fullName>
        <ecNumber evidence="5">1.2.4.2</ecNumber>
    </recommendedName>
    <alternativeName>
        <fullName evidence="10">Alpha-ketoglutarate dehydrogenase</fullName>
    </alternativeName>
</protein>
<dbReference type="InterPro" id="IPR011603">
    <property type="entry name" value="2oxoglutarate_DH_E1"/>
</dbReference>
<dbReference type="Gene3D" id="3.40.50.11610">
    <property type="entry name" value="Multifunctional 2-oxoglutarate metabolism enzyme, C-terminal domain"/>
    <property type="match status" value="1"/>
</dbReference>
<feature type="domain" description="Transketolase-like pyrimidine-binding" evidence="12">
    <location>
        <begin position="596"/>
        <end position="789"/>
    </location>
</feature>
<dbReference type="SMART" id="SM00861">
    <property type="entry name" value="Transket_pyr"/>
    <property type="match status" value="1"/>
</dbReference>
<organism evidence="13 14">
    <name type="scientific">Marinobacter adhaerens (strain DSM 23420 / HP15)</name>
    <dbReference type="NCBI Taxonomy" id="225937"/>
    <lineage>
        <taxon>Bacteria</taxon>
        <taxon>Pseudomonadati</taxon>
        <taxon>Pseudomonadota</taxon>
        <taxon>Gammaproteobacteria</taxon>
        <taxon>Pseudomonadales</taxon>
        <taxon>Marinobacteraceae</taxon>
        <taxon>Marinobacter</taxon>
    </lineage>
</organism>
<dbReference type="GO" id="GO:0006099">
    <property type="term" value="P:tricarboxylic acid cycle"/>
    <property type="evidence" value="ECO:0007669"/>
    <property type="project" value="TreeGrafter"/>
</dbReference>
<evidence type="ECO:0000256" key="2">
    <source>
        <dbReference type="ARBA" id="ARBA00003906"/>
    </source>
</evidence>
<comment type="catalytic activity">
    <reaction evidence="11">
        <text>N(6)-[(R)-lipoyl]-L-lysyl-[protein] + 2-oxoglutarate + H(+) = N(6)-[(R)-S(8)-succinyldihydrolipoyl]-L-lysyl-[protein] + CO2</text>
        <dbReference type="Rhea" id="RHEA:12188"/>
        <dbReference type="Rhea" id="RHEA-COMP:10474"/>
        <dbReference type="Rhea" id="RHEA-COMP:20092"/>
        <dbReference type="ChEBI" id="CHEBI:15378"/>
        <dbReference type="ChEBI" id="CHEBI:16526"/>
        <dbReference type="ChEBI" id="CHEBI:16810"/>
        <dbReference type="ChEBI" id="CHEBI:83099"/>
        <dbReference type="ChEBI" id="CHEBI:83120"/>
        <dbReference type="EC" id="1.2.4.2"/>
    </reaction>
</comment>
<dbReference type="SUPFAM" id="SSF52518">
    <property type="entry name" value="Thiamin diphosphate-binding fold (THDP-binding)"/>
    <property type="match status" value="2"/>
</dbReference>
<evidence type="ECO:0000256" key="10">
    <source>
        <dbReference type="ARBA" id="ARBA00030680"/>
    </source>
</evidence>
<dbReference type="NCBIfam" id="NF006914">
    <property type="entry name" value="PRK09404.1"/>
    <property type="match status" value="1"/>
</dbReference>
<reference evidence="14" key="2">
    <citation type="submission" date="2010-02" db="EMBL/GenBank/DDBJ databases">
        <title>Complete genome sequence of Marinobacter adhaerens type strain (HP15).</title>
        <authorList>
            <person name="Gaerdes A.A.M."/>
            <person name="Kaeppel E."/>
            <person name="Shezad A."/>
            <person name="Seebah S."/>
            <person name="Teeling H."/>
            <person name="Yarza P."/>
            <person name="Gloeckner F.O."/>
            <person name="Ullrich M.S."/>
        </authorList>
    </citation>
    <scope>NUCLEOTIDE SEQUENCE [LARGE SCALE GENOMIC DNA]</scope>
    <source>
        <strain evidence="14">DSM 23420 / HP15</strain>
    </source>
</reference>
<dbReference type="Gene3D" id="3.40.50.12470">
    <property type="match status" value="1"/>
</dbReference>
<dbReference type="Pfam" id="PF00676">
    <property type="entry name" value="E1_dh"/>
    <property type="match status" value="1"/>
</dbReference>
<keyword evidence="9" id="KW-0324">Glycolysis</keyword>
<dbReference type="GO" id="GO:0006096">
    <property type="term" value="P:glycolytic process"/>
    <property type="evidence" value="ECO:0007669"/>
    <property type="project" value="UniProtKB-KW"/>
</dbReference>
<dbReference type="Pfam" id="PF02779">
    <property type="entry name" value="Transket_pyr"/>
    <property type="match status" value="1"/>
</dbReference>
<dbReference type="FunFam" id="3.40.50.970:FF:000014">
    <property type="entry name" value="2-oxoglutarate dehydrogenase E1 component"/>
    <property type="match status" value="1"/>
</dbReference>
<dbReference type="InterPro" id="IPR029061">
    <property type="entry name" value="THDP-binding"/>
</dbReference>
<dbReference type="InterPro" id="IPR032106">
    <property type="entry name" value="2-oxogl_dehyd_N"/>
</dbReference>
<dbReference type="HOGENOM" id="CLU_004709_1_0_6"/>
<name>E4PL77_MARAH</name>
<evidence type="ECO:0000256" key="1">
    <source>
        <dbReference type="ARBA" id="ARBA00001964"/>
    </source>
</evidence>
<keyword evidence="7" id="KW-0560">Oxidoreductase</keyword>
<keyword evidence="8" id="KW-0786">Thiamine pyrophosphate</keyword>
<dbReference type="PANTHER" id="PTHR23152">
    <property type="entry name" value="2-OXOGLUTARATE DEHYDROGENASE"/>
    <property type="match status" value="1"/>
</dbReference>
<comment type="similarity">
    <text evidence="3">Belongs to the alpha-ketoglutarate dehydrogenase family.</text>
</comment>
<dbReference type="CDD" id="cd02016">
    <property type="entry name" value="TPP_E1_OGDC_like"/>
    <property type="match status" value="1"/>
</dbReference>
<dbReference type="NCBIfam" id="TIGR00239">
    <property type="entry name" value="2oxo_dh_E1"/>
    <property type="match status" value="1"/>
</dbReference>
<dbReference type="Pfam" id="PF16078">
    <property type="entry name" value="2-oxogl_dehyd_N"/>
    <property type="match status" value="1"/>
</dbReference>
<dbReference type="KEGG" id="mad:HP15_1521"/>
<dbReference type="InterPro" id="IPR005475">
    <property type="entry name" value="Transketolase-like_Pyr-bd"/>
</dbReference>
<gene>
    <name evidence="13" type="ordered locus">HP15_1521</name>
</gene>
<comment type="function">
    <text evidence="2">E1 component of the 2-oxoglutarate dehydrogenase (OGDH) complex which catalyzes the decarboxylation of 2-oxoglutarate, the first step in the conversion of 2-oxoglutarate to succinyl-CoA and CO(2).</text>
</comment>
<evidence type="ECO:0000313" key="13">
    <source>
        <dbReference type="EMBL" id="ADP97285.1"/>
    </source>
</evidence>
<dbReference type="PATRIC" id="fig|225937.3.peg.1527"/>
<proteinExistence type="inferred from homology"/>
<sequence length="940" mass="106074">MEQLWQTSHLQGGNLAYVEQLFETYLTDPNAVPEEWRSYFDKLPSVDGYKGRDIVHSSIREQFEHISRNQRFLASGGVPASATSDADKKQIRVLQLINAYRFRGHQEAKLDPLGVWQRPRVEDLDPEFHELSDSDRDLEFQTGSLNLGSETMKLGDIVDGLRQTYCESIGAEYMHVVDTRIKRWFQQRMEPVRSRPAYEDNTRKHILERLTAAEGLEKYLGSRYPGVKRFGLEGGESLIPCLDELIQRAGSYGAKEIVLGMAHRGRLNVLVNTLGKNPRELFDEFEGKKLADSGSGDVKYHQGFSSNVMTPGGEVHLAMAFNPSHLEIVSPVVEGSVRARQTRRNDNEGTKVVPIIMHGDAAFAGQGVVMETFQMSQTRGFGVGGTIHIVINNQVGFTTSKQEDARSTEYCTDVAKMIQAPILHVNADDPEAVMFVTQMAMDYRNEFKNDVVIDLVCYRRRGHNEADEPAATQPVMYEKIRKLKTTRNLYVDQLVEAGVITEEEAKQMENDYRDALDNGEHVVKSLVKEPNKELYVDWTPYLGHEWTAKCKSSVALKTIQKLGKKLTSVPEGFSIQRQVSKIVSDREKMTAGALPINWGYGEVMAYATLLDEGHPIRLTGQDIGRGTFSHRHAVLHNQKDGSTHIALAELSEDQPKFEIYDSLLSEEAVMAFEYGYATTAPDGLVVWEAQFGDFANGAQVVIDQFLTSGEHKWGRLCGLTLLLPHGYEGQGPEHSSARLERFLQLSAEHNIQVCVPTTPSQVFHMLRRQVKRPLRKPLVAITPKSLLRHKEATSDLDDLTSGTFKTVLPEKEPSDPKKVTRLILCSGKVYFDLLEKKKSDERDDVAIVRIEQLYPFPGDDLDELLSEYSKLKHVVWCQEEPMNQGAWYCSQHHMRNALHRLNPKLYLQYAGRDASAAPACGHMSVHIEEQKKLVNDAFEI</sequence>
<evidence type="ECO:0000256" key="3">
    <source>
        <dbReference type="ARBA" id="ARBA00006936"/>
    </source>
</evidence>
<evidence type="ECO:0000256" key="4">
    <source>
        <dbReference type="ARBA" id="ARBA00011301"/>
    </source>
</evidence>
<evidence type="ECO:0000256" key="7">
    <source>
        <dbReference type="ARBA" id="ARBA00023002"/>
    </source>
</evidence>
<dbReference type="GO" id="GO:0005829">
    <property type="term" value="C:cytosol"/>
    <property type="evidence" value="ECO:0007669"/>
    <property type="project" value="TreeGrafter"/>
</dbReference>
<evidence type="ECO:0000313" key="14">
    <source>
        <dbReference type="Proteomes" id="UP000007077"/>
    </source>
</evidence>
<dbReference type="Pfam" id="PF16870">
    <property type="entry name" value="OxoGdeHyase_C"/>
    <property type="match status" value="1"/>
</dbReference>
<accession>E4PL77</accession>
<dbReference type="GO" id="GO:0030976">
    <property type="term" value="F:thiamine pyrophosphate binding"/>
    <property type="evidence" value="ECO:0007669"/>
    <property type="project" value="InterPro"/>
</dbReference>
<comment type="subunit">
    <text evidence="4">Homodimer. Part of the 2-oxoglutarate dehydrogenase (OGDH) complex composed of E1 (2-oxoglutarate dehydrogenase), E2 (dihydrolipoamide succinyltransferase) and E3 (dihydrolipoamide dehydrogenase); the complex contains multiple copies of the three enzymatic components (E1, E2 and E3).</text>
</comment>
<dbReference type="STRING" id="225937.HP15_1521"/>
<evidence type="ECO:0000256" key="8">
    <source>
        <dbReference type="ARBA" id="ARBA00023052"/>
    </source>
</evidence>
<dbReference type="EC" id="1.2.4.2" evidence="5"/>
<dbReference type="eggNOG" id="COG0567">
    <property type="taxonomic scope" value="Bacteria"/>
</dbReference>
<dbReference type="Gene3D" id="1.10.287.1150">
    <property type="entry name" value="TPP helical domain"/>
    <property type="match status" value="1"/>
</dbReference>
<dbReference type="PANTHER" id="PTHR23152:SF4">
    <property type="entry name" value="2-OXOADIPATE DEHYDROGENASE COMPLEX COMPONENT E1"/>
    <property type="match status" value="1"/>
</dbReference>
<evidence type="ECO:0000256" key="5">
    <source>
        <dbReference type="ARBA" id="ARBA00012280"/>
    </source>
</evidence>
<dbReference type="EMBL" id="CP001978">
    <property type="protein sequence ID" value="ADP97285.1"/>
    <property type="molecule type" value="Genomic_DNA"/>
</dbReference>
<dbReference type="FunFam" id="3.40.50.12470:FF:000009">
    <property type="entry name" value="2-oxoglutarate dehydrogenase E1 component"/>
    <property type="match status" value="1"/>
</dbReference>
<evidence type="ECO:0000259" key="12">
    <source>
        <dbReference type="SMART" id="SM00861"/>
    </source>
</evidence>
<evidence type="ECO:0000256" key="6">
    <source>
        <dbReference type="ARBA" id="ARBA00013321"/>
    </source>
</evidence>
<evidence type="ECO:0000256" key="9">
    <source>
        <dbReference type="ARBA" id="ARBA00023152"/>
    </source>
</evidence>
<dbReference type="Gene3D" id="3.40.50.970">
    <property type="match status" value="1"/>
</dbReference>
<dbReference type="FunFam" id="1.10.287.1150:FF:000004">
    <property type="entry name" value="2-oxoglutarate dehydrogenase E1 component"/>
    <property type="match status" value="1"/>
</dbReference>
<dbReference type="InterPro" id="IPR001017">
    <property type="entry name" value="DH_E1"/>
</dbReference>
<dbReference type="InterPro" id="IPR031717">
    <property type="entry name" value="ODO-1/KGD_C"/>
</dbReference>